<protein>
    <submittedName>
        <fullName evidence="1">Uncharacterized protein</fullName>
    </submittedName>
</protein>
<dbReference type="InterPro" id="IPR043502">
    <property type="entry name" value="DNA/RNA_pol_sf"/>
</dbReference>
<dbReference type="EMBL" id="BJWL01000044">
    <property type="protein sequence ID" value="GFS28492.1"/>
    <property type="molecule type" value="Genomic_DNA"/>
</dbReference>
<dbReference type="Proteomes" id="UP000585474">
    <property type="component" value="Unassembled WGS sequence"/>
</dbReference>
<dbReference type="InterPro" id="IPR008686">
    <property type="entry name" value="RNA_pol_mitovir"/>
</dbReference>
<dbReference type="SUPFAM" id="SSF56672">
    <property type="entry name" value="DNA/RNA polymerases"/>
    <property type="match status" value="1"/>
</dbReference>
<proteinExistence type="predicted"/>
<dbReference type="Pfam" id="PF05919">
    <property type="entry name" value="Mitovir_RNA_pol"/>
    <property type="match status" value="1"/>
</dbReference>
<name>A0A7J0D6S0_9ERIC</name>
<evidence type="ECO:0000313" key="1">
    <source>
        <dbReference type="EMBL" id="GFS28492.1"/>
    </source>
</evidence>
<dbReference type="OrthoDB" id="1750590at2759"/>
<dbReference type="PANTHER" id="PTHR34456:SF13">
    <property type="entry name" value="REVERSE TRANSCRIPTASE DOMAIN-CONTAINING PROTEIN"/>
    <property type="match status" value="1"/>
</dbReference>
<accession>A0A7J0D6S0</accession>
<sequence>MDLDSMCFWLPVTRKGTFAQLYVFRFTKGQPQRVLQFMAPVFTLTHHMLVWYAAWRVRPGVKFFDYALLGDDIVIADPVVAKSYLEVMEECEVTISKEKSLISNVSALEFAKRFMVHKVTLYFSLVSLRVLRTLSLLFWSFRFPVFGAASQFAVFVQVTRWILEGLLTSRSSDI</sequence>
<gene>
    <name evidence="1" type="ORF">Acr_00g0002100</name>
</gene>
<comment type="caution">
    <text evidence="1">The sequence shown here is derived from an EMBL/GenBank/DDBJ whole genome shotgun (WGS) entry which is preliminary data.</text>
</comment>
<dbReference type="AlphaFoldDB" id="A0A7J0D6S0"/>
<keyword evidence="2" id="KW-1185">Reference proteome</keyword>
<evidence type="ECO:0000313" key="2">
    <source>
        <dbReference type="Proteomes" id="UP000585474"/>
    </source>
</evidence>
<organism evidence="1 2">
    <name type="scientific">Actinidia rufa</name>
    <dbReference type="NCBI Taxonomy" id="165716"/>
    <lineage>
        <taxon>Eukaryota</taxon>
        <taxon>Viridiplantae</taxon>
        <taxon>Streptophyta</taxon>
        <taxon>Embryophyta</taxon>
        <taxon>Tracheophyta</taxon>
        <taxon>Spermatophyta</taxon>
        <taxon>Magnoliopsida</taxon>
        <taxon>eudicotyledons</taxon>
        <taxon>Gunneridae</taxon>
        <taxon>Pentapetalae</taxon>
        <taxon>asterids</taxon>
        <taxon>Ericales</taxon>
        <taxon>Actinidiaceae</taxon>
        <taxon>Actinidia</taxon>
    </lineage>
</organism>
<reference evidence="2" key="1">
    <citation type="submission" date="2019-07" db="EMBL/GenBank/DDBJ databases">
        <title>De Novo Assembly of kiwifruit Actinidia rufa.</title>
        <authorList>
            <person name="Sugita-Konishi S."/>
            <person name="Sato K."/>
            <person name="Mori E."/>
            <person name="Abe Y."/>
            <person name="Kisaki G."/>
            <person name="Hamano K."/>
            <person name="Suezawa K."/>
            <person name="Otani M."/>
            <person name="Fukuda T."/>
            <person name="Manabe T."/>
            <person name="Gomi K."/>
            <person name="Tabuchi M."/>
            <person name="Akimitsu K."/>
            <person name="Kataoka I."/>
        </authorList>
    </citation>
    <scope>NUCLEOTIDE SEQUENCE [LARGE SCALE GENOMIC DNA]</scope>
    <source>
        <strain evidence="2">cv. Fuchu</strain>
    </source>
</reference>
<dbReference type="PANTHER" id="PTHR34456">
    <property type="entry name" value="MITOVIRUS RNA-DEPENDENT RNA POLYMERASE"/>
    <property type="match status" value="1"/>
</dbReference>